<evidence type="ECO:0000256" key="4">
    <source>
        <dbReference type="ARBA" id="ARBA00023118"/>
    </source>
</evidence>
<keyword evidence="7" id="KW-1185">Reference proteome</keyword>
<dbReference type="EMBL" id="PHHA01000009">
    <property type="protein sequence ID" value="PJG85616.1"/>
    <property type="molecule type" value="Genomic_DNA"/>
</dbReference>
<dbReference type="AlphaFoldDB" id="A0A2M8S3C0"/>
<reference evidence="6 7" key="1">
    <citation type="submission" date="2017-11" db="EMBL/GenBank/DDBJ databases">
        <title>Reclassification of Bisgaard taxon 7 as Conservatibacter flavescens gen. nov., sp. nov.</title>
        <authorList>
            <person name="Christensen H."/>
        </authorList>
    </citation>
    <scope>NUCLEOTIDE SEQUENCE [LARGE SCALE GENOMIC DNA]</scope>
    <source>
        <strain evidence="6 7">7_4</strain>
    </source>
</reference>
<dbReference type="Pfam" id="PF03787">
    <property type="entry name" value="RAMPs"/>
    <property type="match status" value="1"/>
</dbReference>
<accession>A0A2M8S3C0</accession>
<proteinExistence type="inferred from homology"/>
<organism evidence="6 7">
    <name type="scientific">Conservatibacter flavescens</name>
    <dbReference type="NCBI Taxonomy" id="28161"/>
    <lineage>
        <taxon>Bacteria</taxon>
        <taxon>Pseudomonadati</taxon>
        <taxon>Pseudomonadota</taxon>
        <taxon>Gammaproteobacteria</taxon>
        <taxon>Pasteurellales</taxon>
        <taxon>Pasteurellaceae</taxon>
        <taxon>Conservatibacter</taxon>
    </lineage>
</organism>
<feature type="domain" description="CRISPR type III-associated protein" evidence="5">
    <location>
        <begin position="11"/>
        <end position="195"/>
    </location>
</feature>
<keyword evidence="3" id="KW-0694">RNA-binding</keyword>
<dbReference type="InterPro" id="IPR005510">
    <property type="entry name" value="Csm4"/>
</dbReference>
<comment type="similarity">
    <text evidence="1">Belongs to the CRISPR-associated Csm4 family.</text>
</comment>
<name>A0A2M8S3C0_9PAST</name>
<evidence type="ECO:0000313" key="7">
    <source>
        <dbReference type="Proteomes" id="UP000229329"/>
    </source>
</evidence>
<keyword evidence="4" id="KW-0051">Antiviral defense</keyword>
<sequence>MKTYRFTLKLNSAFGTPLVGDSLFGQICWEIVHQFGENKLTELLDGYTNQRPFLVVSDAFPNGYLPLPCLPSKYWVTGKETDRKVLKKKQWISLEERKQAVENWQTFAKAEKDLFEKIVANQPHNTLDRQTNTTGEGQFAPYSTSQIWYSPNTQLDLYCVIDESRLSISDLKQLLNNIGQLGFGRDASIGLGRFEIENVEPFEANLSATYNAYLTLANCAPQGLDLHKDYCFYQLTTRFGRHGDIKALSENPFKKPIILAKAGAVFTPHQWQARLFLGNGLSGISKAQPNAVHQGYAPIIPIHIDLARLG</sequence>
<evidence type="ECO:0000256" key="3">
    <source>
        <dbReference type="ARBA" id="ARBA00022884"/>
    </source>
</evidence>
<dbReference type="NCBIfam" id="TIGR01903">
    <property type="entry name" value="cas5_csm4"/>
    <property type="match status" value="1"/>
</dbReference>
<evidence type="ECO:0000313" key="6">
    <source>
        <dbReference type="EMBL" id="PJG85616.1"/>
    </source>
</evidence>
<evidence type="ECO:0000256" key="2">
    <source>
        <dbReference type="ARBA" id="ARBA00016109"/>
    </source>
</evidence>
<dbReference type="RefSeq" id="WP_100288572.1">
    <property type="nucleotide sequence ID" value="NZ_PHHA01000009.1"/>
</dbReference>
<evidence type="ECO:0000256" key="1">
    <source>
        <dbReference type="ARBA" id="ARBA00005772"/>
    </source>
</evidence>
<protein>
    <recommendedName>
        <fullName evidence="2">CRISPR system Cms protein Csm4</fullName>
    </recommendedName>
</protein>
<comment type="caution">
    <text evidence="6">The sequence shown here is derived from an EMBL/GenBank/DDBJ whole genome shotgun (WGS) entry which is preliminary data.</text>
</comment>
<dbReference type="Proteomes" id="UP000229329">
    <property type="component" value="Unassembled WGS sequence"/>
</dbReference>
<evidence type="ECO:0000259" key="5">
    <source>
        <dbReference type="Pfam" id="PF03787"/>
    </source>
</evidence>
<dbReference type="GO" id="GO:0003723">
    <property type="term" value="F:RNA binding"/>
    <property type="evidence" value="ECO:0007669"/>
    <property type="project" value="UniProtKB-KW"/>
</dbReference>
<dbReference type="InterPro" id="IPR005537">
    <property type="entry name" value="RAMP_III_fam"/>
</dbReference>
<gene>
    <name evidence="6" type="ORF">CVP05_05485</name>
</gene>
<dbReference type="GO" id="GO:0051607">
    <property type="term" value="P:defense response to virus"/>
    <property type="evidence" value="ECO:0007669"/>
    <property type="project" value="UniProtKB-KW"/>
</dbReference>
<dbReference type="OrthoDB" id="9790529at2"/>